<dbReference type="RefSeq" id="WP_023842326.1">
    <property type="nucleotide sequence ID" value="NC_022995.1"/>
</dbReference>
<organism evidence="4">
    <name type="scientific">Burkholderia sp. M701</name>
    <dbReference type="NCBI Taxonomy" id="326454"/>
    <lineage>
        <taxon>Bacteria</taxon>
        <taxon>Pseudomonadati</taxon>
        <taxon>Pseudomonadota</taxon>
        <taxon>Betaproteobacteria</taxon>
        <taxon>Burkholderiales</taxon>
        <taxon>Burkholderiaceae</taxon>
        <taxon>Burkholderia</taxon>
    </lineage>
</organism>
<evidence type="ECO:0000313" key="4">
    <source>
        <dbReference type="EMBL" id="BAO18783.1"/>
    </source>
</evidence>
<keyword evidence="4" id="KW-0614">Plasmid</keyword>
<dbReference type="GO" id="GO:0003887">
    <property type="term" value="F:DNA-directed DNA polymerase activity"/>
    <property type="evidence" value="ECO:0007669"/>
    <property type="project" value="InterPro"/>
</dbReference>
<dbReference type="InterPro" id="IPR000525">
    <property type="entry name" value="Initiator_Rep_WH1"/>
</dbReference>
<dbReference type="InterPro" id="IPR036388">
    <property type="entry name" value="WH-like_DNA-bd_sf"/>
</dbReference>
<dbReference type="EMBL" id="AB853026">
    <property type="protein sequence ID" value="BAO18783.1"/>
    <property type="molecule type" value="Genomic_DNA"/>
</dbReference>
<sequence length="492" mass="55711">MTESALIPDESEVTPTPARARRRTPRRAIVEKDTPPRSRVVVVADQSAPTQSDFRKAVEAITVRNVSASGEITFIQRKAFNAMISIAQKNRRNDEVTFEVPLSEFETLVGHTTSGGREYLKSMARALTDVKVEFDFKGDSPGRKSTWGVANMIAEFYITDDGRGVKFSFPPELAKKILNPEIYNRIDMRMQNLFTSHSALTLFETVSRYWGSPQNETFREHWTAWSMILSGSTKPHAQFREFSKMLNRALDQVNAHETRFEVVPHFSKRDRKMDKLWFVLQPLEQPQLPLNGTPTIIGDEVLKRLRDFGVRDDDITSLAMRYEEEYLLAQADFTDKRMKKKGADPVSSPRSFFMAAVEGNYADAPRRPLNASGGPQAPEAPKLRQAGKPNARQTMNAMRDAWKASKMEGARMNFQSMTDDEKSDTVRRMAENHPTHSVAWNAYRKNGLTKTVETTVIDLMFKELYPDDPTAEELLEFAIENGSLVSSSAASH</sequence>
<reference evidence="4" key="1">
    <citation type="journal article" date="2014" name="Microbiology">
        <title>A 2,4-dichlorophenoxyacetic acid degradation plasmid pM7012 discloses distribution of an unclassified megaplasmid group across bacterial species.</title>
        <authorList>
            <person name="Sakai Y."/>
            <person name="Ogawa N."/>
            <person name="Shimomura Y."/>
            <person name="Fujii T."/>
        </authorList>
    </citation>
    <scope>NUCLEOTIDE SEQUENCE</scope>
    <source>
        <strain evidence="4">M701</strain>
    </source>
</reference>
<feature type="region of interest" description="Disordered" evidence="2">
    <location>
        <begin position="1"/>
        <end position="34"/>
    </location>
</feature>
<proteinExistence type="inferred from homology"/>
<dbReference type="Gene3D" id="1.10.10.10">
    <property type="entry name" value="Winged helix-like DNA-binding domain superfamily/Winged helix DNA-binding domain"/>
    <property type="match status" value="1"/>
</dbReference>
<dbReference type="Pfam" id="PF01051">
    <property type="entry name" value="Rep3_N"/>
    <property type="match status" value="1"/>
</dbReference>
<protein>
    <submittedName>
        <fullName evidence="4">Replication protein</fullName>
    </submittedName>
</protein>
<geneLocation type="plasmid" evidence="4">
    <name>pM7012</name>
</geneLocation>
<name>V5YN89_9BURK</name>
<comment type="similarity">
    <text evidence="1">Belongs to the initiator RepB protein family.</text>
</comment>
<feature type="domain" description="Initiator Rep protein WH1" evidence="3">
    <location>
        <begin position="67"/>
        <end position="205"/>
    </location>
</feature>
<dbReference type="AlphaFoldDB" id="V5YN89"/>
<evidence type="ECO:0000259" key="3">
    <source>
        <dbReference type="Pfam" id="PF01051"/>
    </source>
</evidence>
<reference evidence="4" key="2">
    <citation type="submission" date="2024-06" db="EMBL/GenBank/DDBJ databases">
        <authorList>
            <person name="Sakai Y."/>
            <person name="Fujii T."/>
        </authorList>
    </citation>
    <scope>NUCLEOTIDE SEQUENCE</scope>
    <source>
        <strain evidence="4">M701</strain>
        <plasmid evidence="4">pM7012</plasmid>
    </source>
</reference>
<evidence type="ECO:0000256" key="1">
    <source>
        <dbReference type="ARBA" id="ARBA00038283"/>
    </source>
</evidence>
<dbReference type="GO" id="GO:0006270">
    <property type="term" value="P:DNA replication initiation"/>
    <property type="evidence" value="ECO:0007669"/>
    <property type="project" value="InterPro"/>
</dbReference>
<evidence type="ECO:0000256" key="2">
    <source>
        <dbReference type="SAM" id="MobiDB-lite"/>
    </source>
</evidence>
<feature type="region of interest" description="Disordered" evidence="2">
    <location>
        <begin position="364"/>
        <end position="392"/>
    </location>
</feature>
<accession>V5YN89</accession>